<dbReference type="PANTHER" id="PTHR11465:SF9">
    <property type="entry name" value="CATALASE"/>
    <property type="match status" value="1"/>
</dbReference>
<dbReference type="AlphaFoldDB" id="A0A4U8SAD1"/>
<evidence type="ECO:0000259" key="11">
    <source>
        <dbReference type="SMART" id="SM01060"/>
    </source>
</evidence>
<evidence type="ECO:0000313" key="12">
    <source>
        <dbReference type="EMBL" id="TLD82817.1"/>
    </source>
</evidence>
<dbReference type="Proteomes" id="UP000029878">
    <property type="component" value="Unassembled WGS sequence"/>
</dbReference>
<dbReference type="EC" id="1.11.1.-" evidence="7"/>
<feature type="binding site" description="axial binding residue" evidence="9">
    <location>
        <position position="320"/>
    </location>
    <ligand>
        <name>heme</name>
        <dbReference type="ChEBI" id="CHEBI:30413"/>
    </ligand>
    <ligandPart>
        <name>Fe</name>
        <dbReference type="ChEBI" id="CHEBI:18248"/>
    </ligandPart>
</feature>
<evidence type="ECO:0000256" key="10">
    <source>
        <dbReference type="SAM" id="SignalP"/>
    </source>
</evidence>
<keyword evidence="10" id="KW-0732">Signal</keyword>
<dbReference type="EMBL" id="JRPL02000014">
    <property type="protein sequence ID" value="TLD82817.1"/>
    <property type="molecule type" value="Genomic_DNA"/>
</dbReference>
<accession>A0A4U8SAD1</accession>
<dbReference type="OrthoDB" id="255727at2"/>
<dbReference type="GO" id="GO:0042542">
    <property type="term" value="P:response to hydrogen peroxide"/>
    <property type="evidence" value="ECO:0007669"/>
    <property type="project" value="TreeGrafter"/>
</dbReference>
<dbReference type="SUPFAM" id="SSF56634">
    <property type="entry name" value="Heme-dependent catalase-like"/>
    <property type="match status" value="1"/>
</dbReference>
<dbReference type="InterPro" id="IPR024168">
    <property type="entry name" value="Catalase_SrpA-type_pred"/>
</dbReference>
<dbReference type="GO" id="GO:0042744">
    <property type="term" value="P:hydrogen peroxide catabolic process"/>
    <property type="evidence" value="ECO:0007669"/>
    <property type="project" value="TreeGrafter"/>
</dbReference>
<dbReference type="CDD" id="cd08153">
    <property type="entry name" value="srpA_like"/>
    <property type="match status" value="1"/>
</dbReference>
<feature type="active site" evidence="8">
    <location>
        <position position="57"/>
    </location>
</feature>
<evidence type="ECO:0000313" key="13">
    <source>
        <dbReference type="Proteomes" id="UP000029878"/>
    </source>
</evidence>
<dbReference type="PANTHER" id="PTHR11465">
    <property type="entry name" value="CATALASE"/>
    <property type="match status" value="1"/>
</dbReference>
<comment type="function">
    <text evidence="7">Has an organic peroxide-dependent peroxidase activity.</text>
</comment>
<dbReference type="Gene3D" id="2.40.180.10">
    <property type="entry name" value="Catalase core domain"/>
    <property type="match status" value="1"/>
</dbReference>
<evidence type="ECO:0000256" key="1">
    <source>
        <dbReference type="ARBA" id="ARBA00005329"/>
    </source>
</evidence>
<organism evidence="12 13">
    <name type="scientific">Helicobacter trogontum</name>
    <dbReference type="NCBI Taxonomy" id="50960"/>
    <lineage>
        <taxon>Bacteria</taxon>
        <taxon>Pseudomonadati</taxon>
        <taxon>Campylobacterota</taxon>
        <taxon>Epsilonproteobacteria</taxon>
        <taxon>Campylobacterales</taxon>
        <taxon>Helicobacteraceae</taxon>
        <taxon>Helicobacter</taxon>
    </lineage>
</organism>
<dbReference type="Gene3D" id="1.20.1280.120">
    <property type="match status" value="1"/>
</dbReference>
<keyword evidence="5 7" id="KW-0560">Oxidoreductase</keyword>
<protein>
    <recommendedName>
        <fullName evidence="7">Catalase-related peroxidase</fullName>
        <ecNumber evidence="7">1.11.1.-</ecNumber>
    </recommendedName>
</protein>
<comment type="cofactor">
    <cofactor evidence="7">
        <name>heme</name>
        <dbReference type="ChEBI" id="CHEBI:30413"/>
    </cofactor>
</comment>
<evidence type="ECO:0000256" key="6">
    <source>
        <dbReference type="ARBA" id="ARBA00023004"/>
    </source>
</evidence>
<dbReference type="InterPro" id="IPR020835">
    <property type="entry name" value="Catalase_sf"/>
</dbReference>
<keyword evidence="3 7" id="KW-0349">Heme</keyword>
<feature type="domain" description="Catalase core" evidence="11">
    <location>
        <begin position="17"/>
        <end position="328"/>
    </location>
</feature>
<keyword evidence="2 7" id="KW-0575">Peroxidase</keyword>
<feature type="signal peptide" evidence="10">
    <location>
        <begin position="1"/>
        <end position="24"/>
    </location>
</feature>
<comment type="similarity">
    <text evidence="1 7">Belongs to the catalase family.</text>
</comment>
<evidence type="ECO:0000256" key="3">
    <source>
        <dbReference type="ARBA" id="ARBA00022617"/>
    </source>
</evidence>
<evidence type="ECO:0000256" key="5">
    <source>
        <dbReference type="ARBA" id="ARBA00023002"/>
    </source>
</evidence>
<proteinExistence type="inferred from homology"/>
<gene>
    <name evidence="12" type="ORF">LS81_006570</name>
</gene>
<dbReference type="InterPro" id="IPR018028">
    <property type="entry name" value="Catalase"/>
</dbReference>
<evidence type="ECO:0000256" key="9">
    <source>
        <dbReference type="PIRSR" id="PIRSR000296-2"/>
    </source>
</evidence>
<comment type="caution">
    <text evidence="12">The sequence shown here is derived from an EMBL/GenBank/DDBJ whole genome shotgun (WGS) entry which is preliminary data.</text>
</comment>
<sequence length="328" mass="36927">MFRIKNTTKFIISSILATTICVYANETQVKQYDAEGIADVFYALNGDSKDPHKKINHAKGFCAYGEFVPTKNITNTLDIPLLKEKSIKTEVRYSLGGGSRVASDKSKPRGMALKIQGEKDEWEIVMLNTEINFAKNPQEFGDFFAMRIPKGGKVDSDYIAKKTNEVASYRNFEEYMKKIGITGSVANTMYHSIHTFYFKNAKNQMIPARFKFVPVNGVSYLNEDQLAKLGDNFLESDFKAKTSKAPIAYKMILVLANPKDKTNDTTALWSGKHKEIEVGTLLVKQYNGDVCNGDVFMPNILPTGVEAPKDPLFEIRNDVYSITFGRRQ</sequence>
<dbReference type="GO" id="GO:0046872">
    <property type="term" value="F:metal ion binding"/>
    <property type="evidence" value="ECO:0007669"/>
    <property type="project" value="UniProtKB-KW"/>
</dbReference>
<dbReference type="SMART" id="SM01060">
    <property type="entry name" value="Catalase"/>
    <property type="match status" value="1"/>
</dbReference>
<name>A0A4U8SAD1_9HELI</name>
<evidence type="ECO:0000256" key="8">
    <source>
        <dbReference type="PIRSR" id="PIRSR000296-1"/>
    </source>
</evidence>
<feature type="chain" id="PRO_5020533807" description="Catalase-related peroxidase" evidence="10">
    <location>
        <begin position="25"/>
        <end position="328"/>
    </location>
</feature>
<dbReference type="GO" id="GO:0020037">
    <property type="term" value="F:heme binding"/>
    <property type="evidence" value="ECO:0007669"/>
    <property type="project" value="InterPro"/>
</dbReference>
<dbReference type="Pfam" id="PF00199">
    <property type="entry name" value="Catalase"/>
    <property type="match status" value="1"/>
</dbReference>
<dbReference type="PROSITE" id="PS51402">
    <property type="entry name" value="CATALASE_3"/>
    <property type="match status" value="1"/>
</dbReference>
<keyword evidence="6 7" id="KW-0408">Iron</keyword>
<evidence type="ECO:0000256" key="2">
    <source>
        <dbReference type="ARBA" id="ARBA00022559"/>
    </source>
</evidence>
<reference evidence="12 13" key="1">
    <citation type="journal article" date="2014" name="Genome Announc.">
        <title>Draft genome sequences of eight enterohepatic helicobacter species isolated from both laboratory and wild rodents.</title>
        <authorList>
            <person name="Sheh A."/>
            <person name="Shen Z."/>
            <person name="Fox J.G."/>
        </authorList>
    </citation>
    <scope>NUCLEOTIDE SEQUENCE [LARGE SCALE GENOMIC DNA]</scope>
    <source>
        <strain evidence="12 13">ATCC 700114</strain>
    </source>
</reference>
<evidence type="ECO:0000256" key="7">
    <source>
        <dbReference type="PIRNR" id="PIRNR000296"/>
    </source>
</evidence>
<dbReference type="PIRSF" id="PIRSF000296">
    <property type="entry name" value="SrpA"/>
    <property type="match status" value="1"/>
</dbReference>
<dbReference type="RefSeq" id="WP_052096503.1">
    <property type="nucleotide sequence ID" value="NZ_FZNG01000020.1"/>
</dbReference>
<dbReference type="GO" id="GO:0005737">
    <property type="term" value="C:cytoplasm"/>
    <property type="evidence" value="ECO:0007669"/>
    <property type="project" value="TreeGrafter"/>
</dbReference>
<dbReference type="GO" id="GO:0004096">
    <property type="term" value="F:catalase activity"/>
    <property type="evidence" value="ECO:0007669"/>
    <property type="project" value="InterPro"/>
</dbReference>
<keyword evidence="4 7" id="KW-0479">Metal-binding</keyword>
<evidence type="ECO:0000256" key="4">
    <source>
        <dbReference type="ARBA" id="ARBA00022723"/>
    </source>
</evidence>
<dbReference type="InterPro" id="IPR011614">
    <property type="entry name" value="Catalase_core"/>
</dbReference>